<protein>
    <submittedName>
        <fullName evidence="3">Iron-containing alcohol dehydrogenase</fullName>
        <ecNumber evidence="3">1.1.1.1</ecNumber>
    </submittedName>
</protein>
<feature type="domain" description="Alcohol dehydrogenase iron-type/glycerol dehydrogenase GldA" evidence="2">
    <location>
        <begin position="14"/>
        <end position="183"/>
    </location>
</feature>
<sequence>MRRANEVVLWECGTRVYAGEDVWRAMSGAAPRSRTMLVVSAGFAAANFQLVETLRIHLGIDADWVWLVQAPGTVEKAEELARSLDRVGAEGVVAVGGSSVLDLTKLACRHLADERILPAVRARGARRGMIKLPAESSVQLHRTFVPTTIGTAAAVRPFASIVLRGHRRLVDGPGLVPDIAVVDSTFTGSLPPQSIVEGISASVMRAADWYVADENANALTEAETQTVVGLLVPLGMRAGKDGLPARDRLLASYADMAQFGLPFAGHQPVVTASEAVAAEVAFETGAHPGGVLAALLPTMWQAVDDGDGRLGSRVRLRRVWDWIRAAGSPGWPEEPGPGVAAMFRSWKLGSGLECDAAAVSAAGVRALRFWEADVPALAGRSAPEVARWVRDAVLAEVRN</sequence>
<gene>
    <name evidence="3" type="ORF">QP939_28935</name>
</gene>
<proteinExistence type="predicted"/>
<dbReference type="InterPro" id="IPR001670">
    <property type="entry name" value="ADH_Fe/GldA"/>
</dbReference>
<evidence type="ECO:0000256" key="1">
    <source>
        <dbReference type="ARBA" id="ARBA00023002"/>
    </source>
</evidence>
<evidence type="ECO:0000313" key="4">
    <source>
        <dbReference type="Proteomes" id="UP001227101"/>
    </source>
</evidence>
<organism evidence="3 4">
    <name type="scientific">Amycolatopsis nalaikhensis</name>
    <dbReference type="NCBI Taxonomy" id="715472"/>
    <lineage>
        <taxon>Bacteria</taxon>
        <taxon>Bacillati</taxon>
        <taxon>Actinomycetota</taxon>
        <taxon>Actinomycetes</taxon>
        <taxon>Pseudonocardiales</taxon>
        <taxon>Pseudonocardiaceae</taxon>
        <taxon>Amycolatopsis</taxon>
    </lineage>
</organism>
<dbReference type="Gene3D" id="3.40.50.1970">
    <property type="match status" value="1"/>
</dbReference>
<dbReference type="InterPro" id="IPR039697">
    <property type="entry name" value="Alcohol_dehydrogenase_Fe"/>
</dbReference>
<keyword evidence="4" id="KW-1185">Reference proteome</keyword>
<dbReference type="GO" id="GO:0016740">
    <property type="term" value="F:transferase activity"/>
    <property type="evidence" value="ECO:0007669"/>
    <property type="project" value="UniProtKB-KW"/>
</dbReference>
<evidence type="ECO:0000313" key="3">
    <source>
        <dbReference type="EMBL" id="WIV52960.1"/>
    </source>
</evidence>
<keyword evidence="3" id="KW-0808">Transferase</keyword>
<accession>A0ABY8XAM9</accession>
<evidence type="ECO:0000259" key="2">
    <source>
        <dbReference type="Pfam" id="PF00465"/>
    </source>
</evidence>
<keyword evidence="1 3" id="KW-0560">Oxidoreductase</keyword>
<dbReference type="Pfam" id="PF00465">
    <property type="entry name" value="Fe-ADH"/>
    <property type="match status" value="1"/>
</dbReference>
<dbReference type="SUPFAM" id="SSF56796">
    <property type="entry name" value="Dehydroquinate synthase-like"/>
    <property type="match status" value="1"/>
</dbReference>
<dbReference type="PANTHER" id="PTHR11496:SF83">
    <property type="entry name" value="HYDROXYACID-OXOACID TRANSHYDROGENASE, MITOCHONDRIAL"/>
    <property type="match status" value="1"/>
</dbReference>
<dbReference type="RefSeq" id="WP_285449358.1">
    <property type="nucleotide sequence ID" value="NZ_CP127173.1"/>
</dbReference>
<dbReference type="GO" id="GO:0004022">
    <property type="term" value="F:alcohol dehydrogenase (NAD+) activity"/>
    <property type="evidence" value="ECO:0007669"/>
    <property type="project" value="UniProtKB-EC"/>
</dbReference>
<dbReference type="EMBL" id="CP127173">
    <property type="protein sequence ID" value="WIV52960.1"/>
    <property type="molecule type" value="Genomic_DNA"/>
</dbReference>
<dbReference type="EC" id="1.1.1.1" evidence="3"/>
<dbReference type="Proteomes" id="UP001227101">
    <property type="component" value="Chromosome"/>
</dbReference>
<reference evidence="3 4" key="1">
    <citation type="submission" date="2023-06" db="EMBL/GenBank/DDBJ databases">
        <authorList>
            <person name="Oyuntsetseg B."/>
            <person name="Kim S.B."/>
        </authorList>
    </citation>
    <scope>NUCLEOTIDE SEQUENCE [LARGE SCALE GENOMIC DNA]</scope>
    <source>
        <strain evidence="3 4">2-2</strain>
    </source>
</reference>
<dbReference type="PANTHER" id="PTHR11496">
    <property type="entry name" value="ALCOHOL DEHYDROGENASE"/>
    <property type="match status" value="1"/>
</dbReference>
<name>A0ABY8XAM9_9PSEU</name>